<feature type="region of interest" description="Disordered" evidence="3">
    <location>
        <begin position="28"/>
        <end position="71"/>
    </location>
</feature>
<dbReference type="SUPFAM" id="SSF56601">
    <property type="entry name" value="beta-lactamase/transpeptidase-like"/>
    <property type="match status" value="1"/>
</dbReference>
<dbReference type="OrthoDB" id="9802627at2"/>
<comment type="similarity">
    <text evidence="1">Belongs to the peptidase S13 family.</text>
</comment>
<dbReference type="AlphaFoldDB" id="B8HUX0"/>
<name>B8HUX0_CYAP4</name>
<dbReference type="MEROPS" id="S13.002"/>
<gene>
    <name evidence="4" type="ordered locus">Cyan7425_0629</name>
</gene>
<dbReference type="GO" id="GO:0004185">
    <property type="term" value="F:serine-type carboxypeptidase activity"/>
    <property type="evidence" value="ECO:0007669"/>
    <property type="project" value="InterPro"/>
</dbReference>
<keyword evidence="2" id="KW-0378">Hydrolase</keyword>
<dbReference type="Gene3D" id="3.40.710.10">
    <property type="entry name" value="DD-peptidase/beta-lactamase superfamily"/>
    <property type="match status" value="1"/>
</dbReference>
<evidence type="ECO:0000256" key="1">
    <source>
        <dbReference type="ARBA" id="ARBA00006096"/>
    </source>
</evidence>
<dbReference type="PANTHER" id="PTHR30023:SF0">
    <property type="entry name" value="PENICILLIN-SENSITIVE CARBOXYPEPTIDASE A"/>
    <property type="match status" value="1"/>
</dbReference>
<evidence type="ECO:0000256" key="2">
    <source>
        <dbReference type="ARBA" id="ARBA00022801"/>
    </source>
</evidence>
<proteinExistence type="inferred from homology"/>
<organism evidence="4">
    <name type="scientific">Cyanothece sp. (strain PCC 7425 / ATCC 29141)</name>
    <dbReference type="NCBI Taxonomy" id="395961"/>
    <lineage>
        <taxon>Bacteria</taxon>
        <taxon>Bacillati</taxon>
        <taxon>Cyanobacteriota</taxon>
        <taxon>Cyanophyceae</taxon>
        <taxon>Gomontiellales</taxon>
        <taxon>Cyanothecaceae</taxon>
        <taxon>Cyanothece</taxon>
    </lineage>
</organism>
<dbReference type="PRINTS" id="PR00922">
    <property type="entry name" value="DADACBPTASE3"/>
</dbReference>
<dbReference type="Pfam" id="PF02113">
    <property type="entry name" value="Peptidase_S13"/>
    <property type="match status" value="2"/>
</dbReference>
<dbReference type="PANTHER" id="PTHR30023">
    <property type="entry name" value="D-ALANYL-D-ALANINE CARBOXYPEPTIDASE"/>
    <property type="match status" value="1"/>
</dbReference>
<sequence>MHSRLIFITLFTPLLVVFGNLTAPSRAQSDLLQPNPDPVTPPDYIPPIDIDSQPVPPLPSPVQPQPLPQPLPPLRRSNGLCPADFNAAINQIIRRPTFAGARWGIMVESPTDQTPLYSYNAGQMLIPASNNKLFTTAAALKLLYHQSVDPNKFASRINTINQYSDNYASDLLWNQIGGLQRVRTALVGLGVDPLSFRQVDGSGLSRSNLATPTAIVHLLRAMYFDDDRKLFYYSLPLSGVSGTLKYRFLQTPLQAKVRAKTGTLSGVRALSGYMQQPDYGTLIFSIIVNQPGQSGDVLVNAVDRLALQMERLTPCS</sequence>
<feature type="compositionally biased region" description="Pro residues" evidence="3">
    <location>
        <begin position="35"/>
        <end position="45"/>
    </location>
</feature>
<dbReference type="KEGG" id="cyn:Cyan7425_0629"/>
<dbReference type="eggNOG" id="COG2027">
    <property type="taxonomic scope" value="Bacteria"/>
</dbReference>
<dbReference type="InterPro" id="IPR012338">
    <property type="entry name" value="Beta-lactam/transpept-like"/>
</dbReference>
<feature type="compositionally biased region" description="Pro residues" evidence="3">
    <location>
        <begin position="54"/>
        <end position="71"/>
    </location>
</feature>
<dbReference type="InterPro" id="IPR000667">
    <property type="entry name" value="Peptidase_S13"/>
</dbReference>
<protein>
    <submittedName>
        <fullName evidence="4">Peptidase S13 D-Ala-D-Ala carboxypeptidase C</fullName>
    </submittedName>
</protein>
<dbReference type="EMBL" id="CP001344">
    <property type="protein sequence ID" value="ACL43017.1"/>
    <property type="molecule type" value="Genomic_DNA"/>
</dbReference>
<accession>B8HUX0</accession>
<evidence type="ECO:0000256" key="3">
    <source>
        <dbReference type="SAM" id="MobiDB-lite"/>
    </source>
</evidence>
<keyword evidence="4" id="KW-0121">Carboxypeptidase</keyword>
<reference evidence="4" key="1">
    <citation type="submission" date="2009-01" db="EMBL/GenBank/DDBJ databases">
        <title>Complete sequence of chromosome Cyanothece sp. PCC 7425.</title>
        <authorList>
            <consortium name="US DOE Joint Genome Institute"/>
            <person name="Lucas S."/>
            <person name="Copeland A."/>
            <person name="Lapidus A."/>
            <person name="Glavina del Rio T."/>
            <person name="Dalin E."/>
            <person name="Tice H."/>
            <person name="Bruce D."/>
            <person name="Goodwin L."/>
            <person name="Pitluck S."/>
            <person name="Sims D."/>
            <person name="Meineke L."/>
            <person name="Brettin T."/>
            <person name="Detter J.C."/>
            <person name="Han C."/>
            <person name="Larimer F."/>
            <person name="Land M."/>
            <person name="Hauser L."/>
            <person name="Kyrpides N."/>
            <person name="Ovchinnikova G."/>
            <person name="Liberton M."/>
            <person name="Stoeckel J."/>
            <person name="Banerjee A."/>
            <person name="Singh A."/>
            <person name="Page L."/>
            <person name="Sato H."/>
            <person name="Zhao L."/>
            <person name="Sherman L."/>
            <person name="Pakrasi H."/>
            <person name="Richardson P."/>
        </authorList>
    </citation>
    <scope>NUCLEOTIDE SEQUENCE</scope>
    <source>
        <strain evidence="4">PCC 7425</strain>
    </source>
</reference>
<dbReference type="GO" id="GO:0006508">
    <property type="term" value="P:proteolysis"/>
    <property type="evidence" value="ECO:0007669"/>
    <property type="project" value="InterPro"/>
</dbReference>
<evidence type="ECO:0000313" key="4">
    <source>
        <dbReference type="EMBL" id="ACL43017.1"/>
    </source>
</evidence>
<dbReference type="STRING" id="395961.Cyan7425_0629"/>
<keyword evidence="4" id="KW-0645">Protease</keyword>
<dbReference type="GO" id="GO:0000270">
    <property type="term" value="P:peptidoglycan metabolic process"/>
    <property type="evidence" value="ECO:0007669"/>
    <property type="project" value="TreeGrafter"/>
</dbReference>
<dbReference type="HOGENOM" id="CLU_074532_0_0_3"/>